<dbReference type="AlphaFoldDB" id="X0T5V1"/>
<gene>
    <name evidence="1" type="ORF">S01H1_25338</name>
</gene>
<protein>
    <submittedName>
        <fullName evidence="1">Uncharacterized protein</fullName>
    </submittedName>
</protein>
<organism evidence="1">
    <name type="scientific">marine sediment metagenome</name>
    <dbReference type="NCBI Taxonomy" id="412755"/>
    <lineage>
        <taxon>unclassified sequences</taxon>
        <taxon>metagenomes</taxon>
        <taxon>ecological metagenomes</taxon>
    </lineage>
</organism>
<accession>X0T5V1</accession>
<sequence length="124" mass="13984">MVSPTFRVRSIYDVALIKLVSENLNFELVQPLPEHVSLFKVEEKLVPYDIEIQDILGGYGISIEGDEEYVSSITSLFHKQIPNSIILQHPVQIHAVYNGKVVHVNNEKNLSVIDIGENVNAILF</sequence>
<comment type="caution">
    <text evidence="1">The sequence shown here is derived from an EMBL/GenBank/DDBJ whole genome shotgun (WGS) entry which is preliminary data.</text>
</comment>
<reference evidence="1" key="1">
    <citation type="journal article" date="2014" name="Front. Microbiol.">
        <title>High frequency of phylogenetically diverse reductive dehalogenase-homologous genes in deep subseafloor sedimentary metagenomes.</title>
        <authorList>
            <person name="Kawai M."/>
            <person name="Futagami T."/>
            <person name="Toyoda A."/>
            <person name="Takaki Y."/>
            <person name="Nishi S."/>
            <person name="Hori S."/>
            <person name="Arai W."/>
            <person name="Tsubouchi T."/>
            <person name="Morono Y."/>
            <person name="Uchiyama I."/>
            <person name="Ito T."/>
            <person name="Fujiyama A."/>
            <person name="Inagaki F."/>
            <person name="Takami H."/>
        </authorList>
    </citation>
    <scope>NUCLEOTIDE SEQUENCE</scope>
    <source>
        <strain evidence="1">Expedition CK06-06</strain>
    </source>
</reference>
<feature type="non-terminal residue" evidence="1">
    <location>
        <position position="124"/>
    </location>
</feature>
<name>X0T5V1_9ZZZZ</name>
<dbReference type="EMBL" id="BARS01015297">
    <property type="protein sequence ID" value="GAF88883.1"/>
    <property type="molecule type" value="Genomic_DNA"/>
</dbReference>
<evidence type="ECO:0000313" key="1">
    <source>
        <dbReference type="EMBL" id="GAF88883.1"/>
    </source>
</evidence>
<proteinExistence type="predicted"/>